<dbReference type="AlphaFoldDB" id="A0A4Y2LW87"/>
<dbReference type="Proteomes" id="UP000499080">
    <property type="component" value="Unassembled WGS sequence"/>
</dbReference>
<sequence>AQYTTDLQWNRVSNLEPFRPKAKTSPLGHRGLFTSHLKPTKKTFAKKASNCFTMPTWISSYAIRPKANEPPSVANCNDDDPLIK</sequence>
<feature type="non-terminal residue" evidence="1">
    <location>
        <position position="1"/>
    </location>
</feature>
<evidence type="ECO:0000313" key="2">
    <source>
        <dbReference type="Proteomes" id="UP000499080"/>
    </source>
</evidence>
<dbReference type="EMBL" id="BGPR01006442">
    <property type="protein sequence ID" value="GBN19051.1"/>
    <property type="molecule type" value="Genomic_DNA"/>
</dbReference>
<gene>
    <name evidence="1" type="ORF">AVEN_183361_1</name>
</gene>
<comment type="caution">
    <text evidence="1">The sequence shown here is derived from an EMBL/GenBank/DDBJ whole genome shotgun (WGS) entry which is preliminary data.</text>
</comment>
<evidence type="ECO:0000313" key="1">
    <source>
        <dbReference type="EMBL" id="GBN19051.1"/>
    </source>
</evidence>
<accession>A0A4Y2LW87</accession>
<reference evidence="1 2" key="1">
    <citation type="journal article" date="2019" name="Sci. Rep.">
        <title>Orb-weaving spider Araneus ventricosus genome elucidates the spidroin gene catalogue.</title>
        <authorList>
            <person name="Kono N."/>
            <person name="Nakamura H."/>
            <person name="Ohtoshi R."/>
            <person name="Moran D.A.P."/>
            <person name="Shinohara A."/>
            <person name="Yoshida Y."/>
            <person name="Fujiwara M."/>
            <person name="Mori M."/>
            <person name="Tomita M."/>
            <person name="Arakawa K."/>
        </authorList>
    </citation>
    <scope>NUCLEOTIDE SEQUENCE [LARGE SCALE GENOMIC DNA]</scope>
</reference>
<organism evidence="1 2">
    <name type="scientific">Araneus ventricosus</name>
    <name type="common">Orbweaver spider</name>
    <name type="synonym">Epeira ventricosa</name>
    <dbReference type="NCBI Taxonomy" id="182803"/>
    <lineage>
        <taxon>Eukaryota</taxon>
        <taxon>Metazoa</taxon>
        <taxon>Ecdysozoa</taxon>
        <taxon>Arthropoda</taxon>
        <taxon>Chelicerata</taxon>
        <taxon>Arachnida</taxon>
        <taxon>Araneae</taxon>
        <taxon>Araneomorphae</taxon>
        <taxon>Entelegynae</taxon>
        <taxon>Araneoidea</taxon>
        <taxon>Araneidae</taxon>
        <taxon>Araneus</taxon>
    </lineage>
</organism>
<protein>
    <submittedName>
        <fullName evidence="1">Uncharacterized protein</fullName>
    </submittedName>
</protein>
<name>A0A4Y2LW87_ARAVE</name>
<proteinExistence type="predicted"/>
<keyword evidence="2" id="KW-1185">Reference proteome</keyword>